<name>A0AAD4H1P6_9FUNG</name>
<evidence type="ECO:0000313" key="2">
    <source>
        <dbReference type="EMBL" id="KAG0249948.1"/>
    </source>
</evidence>
<feature type="region of interest" description="Disordered" evidence="1">
    <location>
        <begin position="231"/>
        <end position="303"/>
    </location>
</feature>
<feature type="region of interest" description="Disordered" evidence="1">
    <location>
        <begin position="541"/>
        <end position="585"/>
    </location>
</feature>
<evidence type="ECO:0000313" key="3">
    <source>
        <dbReference type="Proteomes" id="UP001194580"/>
    </source>
</evidence>
<gene>
    <name evidence="2" type="ORF">BGZ95_007355</name>
</gene>
<feature type="compositionally biased region" description="Acidic residues" evidence="1">
    <location>
        <begin position="23"/>
        <end position="35"/>
    </location>
</feature>
<feature type="compositionally biased region" description="Low complexity" evidence="1">
    <location>
        <begin position="175"/>
        <end position="200"/>
    </location>
</feature>
<proteinExistence type="predicted"/>
<feature type="non-terminal residue" evidence="2">
    <location>
        <position position="585"/>
    </location>
</feature>
<dbReference type="AlphaFoldDB" id="A0AAD4H1P6"/>
<dbReference type="Proteomes" id="UP001194580">
    <property type="component" value="Unassembled WGS sequence"/>
</dbReference>
<keyword evidence="3" id="KW-1185">Reference proteome</keyword>
<accession>A0AAD4H1P6</accession>
<dbReference type="EMBL" id="JAAAIL010003579">
    <property type="protein sequence ID" value="KAG0249948.1"/>
    <property type="molecule type" value="Genomic_DNA"/>
</dbReference>
<feature type="region of interest" description="Disordered" evidence="1">
    <location>
        <begin position="161"/>
        <end position="201"/>
    </location>
</feature>
<feature type="region of interest" description="Disordered" evidence="1">
    <location>
        <begin position="491"/>
        <end position="510"/>
    </location>
</feature>
<evidence type="ECO:0000256" key="1">
    <source>
        <dbReference type="SAM" id="MobiDB-lite"/>
    </source>
</evidence>
<feature type="region of interest" description="Disordered" evidence="1">
    <location>
        <begin position="19"/>
        <end position="40"/>
    </location>
</feature>
<feature type="compositionally biased region" description="Polar residues" evidence="1">
    <location>
        <begin position="164"/>
        <end position="174"/>
    </location>
</feature>
<feature type="non-terminal residue" evidence="2">
    <location>
        <position position="1"/>
    </location>
</feature>
<feature type="compositionally biased region" description="Polar residues" evidence="1">
    <location>
        <begin position="544"/>
        <end position="553"/>
    </location>
</feature>
<feature type="compositionally biased region" description="Low complexity" evidence="1">
    <location>
        <begin position="246"/>
        <end position="261"/>
    </location>
</feature>
<organism evidence="2 3">
    <name type="scientific">Linnemannia exigua</name>
    <dbReference type="NCBI Taxonomy" id="604196"/>
    <lineage>
        <taxon>Eukaryota</taxon>
        <taxon>Fungi</taxon>
        <taxon>Fungi incertae sedis</taxon>
        <taxon>Mucoromycota</taxon>
        <taxon>Mortierellomycotina</taxon>
        <taxon>Mortierellomycetes</taxon>
        <taxon>Mortierellales</taxon>
        <taxon>Mortierellaceae</taxon>
        <taxon>Linnemannia</taxon>
    </lineage>
</organism>
<comment type="caution">
    <text evidence="2">The sequence shown here is derived from an EMBL/GenBank/DDBJ whole genome shotgun (WGS) entry which is preliminary data.</text>
</comment>
<protein>
    <submittedName>
        <fullName evidence="2">Uncharacterized protein</fullName>
    </submittedName>
</protein>
<feature type="compositionally biased region" description="Polar residues" evidence="1">
    <location>
        <begin position="232"/>
        <end position="244"/>
    </location>
</feature>
<sequence>RLAKYQNWVPLLWSAEENSIQEASEETEEEQGPDETADHYSARIRRALVRTLSGGNYKPAKGKRRVTFNEQVMIFGRRRSSQVSQEFVAGAESLMISAPGVSLDAVKPSMSVPQEEQVSTTSMVAREQTSHSSAGLMIVSESSAAAPMDREKLATLTREEAEYQQRTLSEDTNGSGTSSPTFTPTSPAESTLTTSTTSPSAVAQCVAAKAVRESPDLRRSSSVPMKIGSFLSRHQNNNNNQGPRCTSPRHSSTFSESSTVSQNPRVLPDHPASTPSINAAAEPQQDINQDSGSSRSSMSLGTRAKRSFSLALPRPNHHHHSNNGSANLATATMSKMESSSLERSASGNKKINKNFMYRIVHPQRYRRELEQQLTEQERQRLLAMAHLQRDRILAADSLDGNARFSSSEAAAALRGANSILCGDPYYYATSAEYIEGLGAPNSVISTSFGTSFPEELQRHGRSTSGSKGRSKLPRPSSYDFDCRTDEVHTGAPSACGYGSEGETSSSRMTGKKLDKVLSTGPPHGFFRRESKKNEVIAVAKDNTHSPNRLQQLFSHPGHKKSHSSSSSLDIVVSAAPKDATSQDAA</sequence>
<feature type="region of interest" description="Disordered" evidence="1">
    <location>
        <begin position="454"/>
        <end position="481"/>
    </location>
</feature>
<reference evidence="2" key="1">
    <citation type="journal article" date="2020" name="Fungal Divers.">
        <title>Resolving the Mortierellaceae phylogeny through synthesis of multi-gene phylogenetics and phylogenomics.</title>
        <authorList>
            <person name="Vandepol N."/>
            <person name="Liber J."/>
            <person name="Desiro A."/>
            <person name="Na H."/>
            <person name="Kennedy M."/>
            <person name="Barry K."/>
            <person name="Grigoriev I.V."/>
            <person name="Miller A.N."/>
            <person name="O'Donnell K."/>
            <person name="Stajich J.E."/>
            <person name="Bonito G."/>
        </authorList>
    </citation>
    <scope>NUCLEOTIDE SEQUENCE</scope>
    <source>
        <strain evidence="2">NRRL 28262</strain>
    </source>
</reference>